<dbReference type="PANTHER" id="PTHR44591">
    <property type="entry name" value="STRESS RESPONSE REGULATOR PROTEIN 1"/>
    <property type="match status" value="1"/>
</dbReference>
<comment type="caution">
    <text evidence="5">The sequence shown here is derived from an EMBL/GenBank/DDBJ whole genome shotgun (WGS) entry which is preliminary data.</text>
</comment>
<evidence type="ECO:0000256" key="1">
    <source>
        <dbReference type="ARBA" id="ARBA00022500"/>
    </source>
</evidence>
<proteinExistence type="predicted"/>
<dbReference type="AlphaFoldDB" id="A0A3N3DXI5"/>
<protein>
    <submittedName>
        <fullName evidence="5">Response regulator</fullName>
    </submittedName>
</protein>
<dbReference type="PANTHER" id="PTHR44591:SF24">
    <property type="entry name" value="PROTEIN-GLUTAMATE METHYLESTERASE_PROTEIN-GLUTAMINE GLUTAMINASE 1"/>
    <property type="match status" value="1"/>
</dbReference>
<dbReference type="CDD" id="cd17593">
    <property type="entry name" value="REC_CheC-like"/>
    <property type="match status" value="1"/>
</dbReference>
<dbReference type="PROSITE" id="PS50110">
    <property type="entry name" value="RESPONSE_REGULATORY"/>
    <property type="match status" value="1"/>
</dbReference>
<evidence type="ECO:0000256" key="3">
    <source>
        <dbReference type="PROSITE-ProRule" id="PRU00169"/>
    </source>
</evidence>
<keyword evidence="2 3" id="KW-0597">Phosphoprotein</keyword>
<dbReference type="RefSeq" id="WP_123782746.1">
    <property type="nucleotide sequence ID" value="NZ_RKIK01000052.1"/>
</dbReference>
<dbReference type="CDD" id="cd17910">
    <property type="entry name" value="CheC_ClassII"/>
    <property type="match status" value="1"/>
</dbReference>
<organism evidence="5 6">
    <name type="scientific">Vibrio ponticus</name>
    <dbReference type="NCBI Taxonomy" id="265668"/>
    <lineage>
        <taxon>Bacteria</taxon>
        <taxon>Pseudomonadati</taxon>
        <taxon>Pseudomonadota</taxon>
        <taxon>Gammaproteobacteria</taxon>
        <taxon>Vibrionales</taxon>
        <taxon>Vibrionaceae</taxon>
        <taxon>Vibrio</taxon>
    </lineage>
</organism>
<dbReference type="EMBL" id="RKIK01000052">
    <property type="protein sequence ID" value="ROV59089.1"/>
    <property type="molecule type" value="Genomic_DNA"/>
</dbReference>
<dbReference type="Pfam" id="PF00072">
    <property type="entry name" value="Response_reg"/>
    <property type="match status" value="1"/>
</dbReference>
<name>A0A3N3DXI5_9VIBR</name>
<accession>A0A3N3DXI5</accession>
<dbReference type="Gene3D" id="3.40.50.2300">
    <property type="match status" value="1"/>
</dbReference>
<evidence type="ECO:0000313" key="5">
    <source>
        <dbReference type="EMBL" id="ROV59089.1"/>
    </source>
</evidence>
<dbReference type="Proteomes" id="UP000278792">
    <property type="component" value="Unassembled WGS sequence"/>
</dbReference>
<dbReference type="SUPFAM" id="SSF103039">
    <property type="entry name" value="CheC-like"/>
    <property type="match status" value="1"/>
</dbReference>
<evidence type="ECO:0000256" key="2">
    <source>
        <dbReference type="ARBA" id="ARBA00022553"/>
    </source>
</evidence>
<feature type="domain" description="Response regulatory" evidence="4">
    <location>
        <begin position="4"/>
        <end position="119"/>
    </location>
</feature>
<dbReference type="InterPro" id="IPR028976">
    <property type="entry name" value="CheC-like_sf"/>
</dbReference>
<dbReference type="GO" id="GO:0006935">
    <property type="term" value="P:chemotaxis"/>
    <property type="evidence" value="ECO:0007669"/>
    <property type="project" value="UniProtKB-KW"/>
</dbReference>
<dbReference type="GO" id="GO:0000160">
    <property type="term" value="P:phosphorelay signal transduction system"/>
    <property type="evidence" value="ECO:0007669"/>
    <property type="project" value="InterPro"/>
</dbReference>
<evidence type="ECO:0000313" key="6">
    <source>
        <dbReference type="Proteomes" id="UP000278792"/>
    </source>
</evidence>
<keyword evidence="1" id="KW-0145">Chemotaxis</keyword>
<dbReference type="InterPro" id="IPR001789">
    <property type="entry name" value="Sig_transdc_resp-reg_receiver"/>
</dbReference>
<dbReference type="FunFam" id="3.40.1550.10:FF:000005">
    <property type="entry name" value="Two-component response regulator"/>
    <property type="match status" value="1"/>
</dbReference>
<reference evidence="5 6" key="1">
    <citation type="submission" date="2018-11" db="EMBL/GenBank/DDBJ databases">
        <title>Vibrio ponticus strain CAIM 1751 pathogenic for the snapper Lutjanus guttatus.</title>
        <authorList>
            <person name="Soto-Rodriguez S."/>
            <person name="Lozano-Olvera R."/>
            <person name="Gomez-Gil B."/>
        </authorList>
    </citation>
    <scope>NUCLEOTIDE SEQUENCE [LARGE SCALE GENOMIC DNA]</scope>
    <source>
        <strain evidence="5 6">CAIM 1751</strain>
    </source>
</reference>
<gene>
    <name evidence="5" type="ORF">EGH82_15280</name>
</gene>
<evidence type="ECO:0000259" key="4">
    <source>
        <dbReference type="PROSITE" id="PS50110"/>
    </source>
</evidence>
<dbReference type="SMART" id="SM00448">
    <property type="entry name" value="REC"/>
    <property type="match status" value="1"/>
</dbReference>
<sequence>MSFPILICDDSALARKQMARSLPASLNAEITFAVHGLDALEQLEKQSFKIMFLDLTMPELDGFGTLEEIQKRGINVNVVVVSGDIQPKAKERVLSLGAKAFIQKPIDQQVLKQVLAELVSPAERTPAAYVPAQPVIAPSLRRRDIYMEVANVAIGRAADALARHFDVFVHLPLPNVNIFEVSELHMALRDLASNDQVSGVCQGFSGEGIAGEALVLLSDSSVTDLKKLMKVPADSEELEELELLMDVSNILVGSFLHGLGEQAEVRFFQSSPVLLGQHIPIESVIRSTAGSFKKTMTFEVSYKIDGTSIRCDLLFMFVDESLPLLDNKLSYLMEEM</sequence>
<dbReference type="SUPFAM" id="SSF52172">
    <property type="entry name" value="CheY-like"/>
    <property type="match status" value="1"/>
</dbReference>
<dbReference type="InterPro" id="IPR050595">
    <property type="entry name" value="Bact_response_regulator"/>
</dbReference>
<dbReference type="InterPro" id="IPR011006">
    <property type="entry name" value="CheY-like_superfamily"/>
</dbReference>
<dbReference type="Gene3D" id="3.40.1550.10">
    <property type="entry name" value="CheC-like"/>
    <property type="match status" value="1"/>
</dbReference>
<feature type="modified residue" description="4-aspartylphosphate" evidence="3">
    <location>
        <position position="54"/>
    </location>
</feature>